<dbReference type="Proteomes" id="UP000271469">
    <property type="component" value="Chromosome"/>
</dbReference>
<feature type="domain" description="Aminoglycoside phosphotransferase" evidence="1">
    <location>
        <begin position="38"/>
        <end position="294"/>
    </location>
</feature>
<dbReference type="RefSeq" id="WP_124709489.1">
    <property type="nucleotide sequence ID" value="NZ_CP033972.1"/>
</dbReference>
<evidence type="ECO:0000313" key="2">
    <source>
        <dbReference type="EMBL" id="AZG47068.1"/>
    </source>
</evidence>
<protein>
    <recommendedName>
        <fullName evidence="1">Aminoglycoside phosphotransferase domain-containing protein</fullName>
    </recommendedName>
</protein>
<dbReference type="EMBL" id="CP033972">
    <property type="protein sequence ID" value="AZG47068.1"/>
    <property type="molecule type" value="Genomic_DNA"/>
</dbReference>
<dbReference type="SUPFAM" id="SSF56112">
    <property type="entry name" value="Protein kinase-like (PK-like)"/>
    <property type="match status" value="1"/>
</dbReference>
<dbReference type="PANTHER" id="PTHR47829">
    <property type="entry name" value="HYDROLASE, PUTATIVE (AFU_ORTHOLOGUE AFUA_1G12880)-RELATED"/>
    <property type="match status" value="1"/>
</dbReference>
<accession>A0A3G8JQ11</accession>
<organism evidence="2 3">
    <name type="scientific">Gordonia insulae</name>
    <dbReference type="NCBI Taxonomy" id="2420509"/>
    <lineage>
        <taxon>Bacteria</taxon>
        <taxon>Bacillati</taxon>
        <taxon>Actinomycetota</taxon>
        <taxon>Actinomycetes</taxon>
        <taxon>Mycobacteriales</taxon>
        <taxon>Gordoniaceae</taxon>
        <taxon>Gordonia</taxon>
    </lineage>
</organism>
<dbReference type="Gene3D" id="3.90.1200.10">
    <property type="match status" value="1"/>
</dbReference>
<reference evidence="2 3" key="1">
    <citation type="submission" date="2018-11" db="EMBL/GenBank/DDBJ databases">
        <title>Gordonia insulae sp. nov., isolated from an island soil.</title>
        <authorList>
            <person name="Kim Y.S."/>
            <person name="Kim S.B."/>
        </authorList>
    </citation>
    <scope>NUCLEOTIDE SEQUENCE [LARGE SCALE GENOMIC DNA]</scope>
    <source>
        <strain evidence="2 3">MMS17-SY073</strain>
    </source>
</reference>
<dbReference type="InterPro" id="IPR002575">
    <property type="entry name" value="Aminoglycoside_PTrfase"/>
</dbReference>
<dbReference type="KEGG" id="gom:D7316_03676"/>
<dbReference type="Gene3D" id="3.30.200.20">
    <property type="entry name" value="Phosphorylase Kinase, domain 1"/>
    <property type="match status" value="1"/>
</dbReference>
<sequence length="349" mass="37508">MSPNTARPAATIPDTDMSGLVGWLRTVGVRPEGEIGCSRVGFGQSNLTYVIHDEMGGRWVLRRPPVGHLLASAHDVEREARILAGLAGTDVPVPQIYGVCTDETVSPVPVVAMEFVAGTVLTDRIAGESISPDIRHEVGQSMIDTLAHIHAVDLDAVGLSDLASHKPYAARQLKRWSAQWEQSKSRDIPELDDLTRRLAANIPEQHETALVHGDFHIRNVMIDPTSGAVTAALDWELATLGDPLADIGSTLAYWPAVTDVLLGEPVEIMDGFPTRAELADAYLARTGRDRDALAYWQTLGLWKVAIIAEGVLRRAQDNPANRAAAGVPTPAHVDNFVARAVAVADDAGL</sequence>
<dbReference type="Pfam" id="PF01636">
    <property type="entry name" value="APH"/>
    <property type="match status" value="1"/>
</dbReference>
<dbReference type="CDD" id="cd05154">
    <property type="entry name" value="ACAD10_11_N-like"/>
    <property type="match status" value="1"/>
</dbReference>
<keyword evidence="3" id="KW-1185">Reference proteome</keyword>
<name>A0A3G8JQ11_9ACTN</name>
<dbReference type="PANTHER" id="PTHR47829:SF1">
    <property type="entry name" value="HAD FAMILY PHOSPHATASE"/>
    <property type="match status" value="1"/>
</dbReference>
<evidence type="ECO:0000259" key="1">
    <source>
        <dbReference type="Pfam" id="PF01636"/>
    </source>
</evidence>
<dbReference type="OrthoDB" id="3806873at2"/>
<evidence type="ECO:0000313" key="3">
    <source>
        <dbReference type="Proteomes" id="UP000271469"/>
    </source>
</evidence>
<dbReference type="InterPro" id="IPR041726">
    <property type="entry name" value="ACAD10_11_N"/>
</dbReference>
<dbReference type="AlphaFoldDB" id="A0A3G8JQ11"/>
<dbReference type="InterPro" id="IPR052898">
    <property type="entry name" value="ACAD10-like"/>
</dbReference>
<gene>
    <name evidence="2" type="ORF">D7316_03676</name>
</gene>
<proteinExistence type="predicted"/>
<dbReference type="InterPro" id="IPR011009">
    <property type="entry name" value="Kinase-like_dom_sf"/>
</dbReference>